<dbReference type="PROSITE" id="PS00092">
    <property type="entry name" value="N6_MTASE"/>
    <property type="match status" value="1"/>
</dbReference>
<dbReference type="InterPro" id="IPR029063">
    <property type="entry name" value="SAM-dependent_MTases_sf"/>
</dbReference>
<dbReference type="AlphaFoldDB" id="A0A1W9S2N8"/>
<proteinExistence type="predicted"/>
<sequence length="129" mass="15282">MDVTRDQQKSLFKKELSSNNSPELLIKDTDEKQKYSLEEIRDKVIWGDAFSVLGKIEDEVFDMVFIDPPYFLQLPKKELKRWTVKTVVEGVNDEWDKFSLVSRIMKPLKIKIEPKTSPKKIREYMKLDV</sequence>
<dbReference type="EMBL" id="NATQ01000017">
    <property type="protein sequence ID" value="OQX90986.1"/>
    <property type="molecule type" value="Genomic_DNA"/>
</dbReference>
<evidence type="ECO:0008006" key="3">
    <source>
        <dbReference type="Google" id="ProtNLM"/>
    </source>
</evidence>
<gene>
    <name evidence="1" type="ORF">B6D57_01430</name>
</gene>
<dbReference type="Gene3D" id="3.40.50.150">
    <property type="entry name" value="Vaccinia Virus protein VP39"/>
    <property type="match status" value="1"/>
</dbReference>
<comment type="caution">
    <text evidence="1">The sequence shown here is derived from an EMBL/GenBank/DDBJ whole genome shotgun (WGS) entry which is preliminary data.</text>
</comment>
<protein>
    <recommendedName>
        <fullName evidence="3">DNA methylase N-4/N-6 domain-containing protein</fullName>
    </recommendedName>
</protein>
<accession>A0A1W9S2N8</accession>
<dbReference type="GO" id="GO:0003676">
    <property type="term" value="F:nucleic acid binding"/>
    <property type="evidence" value="ECO:0007669"/>
    <property type="project" value="InterPro"/>
</dbReference>
<name>A0A1W9S2N8_9BACT</name>
<dbReference type="Proteomes" id="UP000192611">
    <property type="component" value="Unassembled WGS sequence"/>
</dbReference>
<dbReference type="GO" id="GO:0008168">
    <property type="term" value="F:methyltransferase activity"/>
    <property type="evidence" value="ECO:0007669"/>
    <property type="project" value="InterPro"/>
</dbReference>
<reference evidence="2" key="1">
    <citation type="submission" date="2017-03" db="EMBL/GenBank/DDBJ databases">
        <title>Novel pathways for hydrocarbon cycling and metabolic interdependencies in hydrothermal sediment communities.</title>
        <authorList>
            <person name="Dombrowski N."/>
            <person name="Seitz K."/>
            <person name="Teske A."/>
            <person name="Baker B."/>
        </authorList>
    </citation>
    <scope>NUCLEOTIDE SEQUENCE [LARGE SCALE GENOMIC DNA]</scope>
</reference>
<evidence type="ECO:0000313" key="2">
    <source>
        <dbReference type="Proteomes" id="UP000192611"/>
    </source>
</evidence>
<dbReference type="GO" id="GO:0032259">
    <property type="term" value="P:methylation"/>
    <property type="evidence" value="ECO:0007669"/>
    <property type="project" value="InterPro"/>
</dbReference>
<organism evidence="1 2">
    <name type="scientific">Candidatus Coatesbacteria bacterium 4484_99</name>
    <dbReference type="NCBI Taxonomy" id="1970774"/>
    <lineage>
        <taxon>Bacteria</taxon>
        <taxon>Candidatus Coatesiibacteriota</taxon>
    </lineage>
</organism>
<dbReference type="InterPro" id="IPR002052">
    <property type="entry name" value="DNA_methylase_N6_adenine_CS"/>
</dbReference>
<dbReference type="SUPFAM" id="SSF53335">
    <property type="entry name" value="S-adenosyl-L-methionine-dependent methyltransferases"/>
    <property type="match status" value="1"/>
</dbReference>
<evidence type="ECO:0000313" key="1">
    <source>
        <dbReference type="EMBL" id="OQX90986.1"/>
    </source>
</evidence>